<dbReference type="AlphaFoldDB" id="A0A2M7AWP5"/>
<dbReference type="InterPro" id="IPR005732">
    <property type="entry name" value="Ribosomal_uS19_bac-type"/>
</dbReference>
<gene>
    <name evidence="7" type="primary">rpsS</name>
    <name evidence="10" type="ORF">COS76_03280</name>
</gene>
<dbReference type="FunFam" id="3.30.860.10:FF:000001">
    <property type="entry name" value="30S ribosomal protein S19"/>
    <property type="match status" value="1"/>
</dbReference>
<comment type="caution">
    <text evidence="10">The sequence shown here is derived from an EMBL/GenBank/DDBJ whole genome shotgun (WGS) entry which is preliminary data.</text>
</comment>
<dbReference type="InterPro" id="IPR002222">
    <property type="entry name" value="Ribosomal_uS19"/>
</dbReference>
<comment type="similarity">
    <text evidence="1 7 8">Belongs to the universal ribosomal protein uS19 family.</text>
</comment>
<proteinExistence type="inferred from homology"/>
<feature type="compositionally biased region" description="Basic and acidic residues" evidence="9">
    <location>
        <begin position="86"/>
        <end position="108"/>
    </location>
</feature>
<evidence type="ECO:0000256" key="1">
    <source>
        <dbReference type="ARBA" id="ARBA00007345"/>
    </source>
</evidence>
<keyword evidence="5 7" id="KW-0687">Ribonucleoprotein</keyword>
<dbReference type="InterPro" id="IPR020934">
    <property type="entry name" value="Ribosomal_uS19_CS"/>
</dbReference>
<dbReference type="Gene3D" id="3.30.860.10">
    <property type="entry name" value="30s Ribosomal Protein S19, Chain A"/>
    <property type="match status" value="1"/>
</dbReference>
<organism evidence="10 11">
    <name type="scientific">Candidatus Portnoybacteria bacterium CG06_land_8_20_14_3_00_39_12</name>
    <dbReference type="NCBI Taxonomy" id="1974809"/>
    <lineage>
        <taxon>Bacteria</taxon>
        <taxon>Candidatus Portnoyibacteriota</taxon>
    </lineage>
</organism>
<evidence type="ECO:0000256" key="2">
    <source>
        <dbReference type="ARBA" id="ARBA00022730"/>
    </source>
</evidence>
<dbReference type="SUPFAM" id="SSF54570">
    <property type="entry name" value="Ribosomal protein S19"/>
    <property type="match status" value="1"/>
</dbReference>
<keyword evidence="2 7" id="KW-0699">rRNA-binding</keyword>
<evidence type="ECO:0000256" key="7">
    <source>
        <dbReference type="HAMAP-Rule" id="MF_00531"/>
    </source>
</evidence>
<dbReference type="EMBL" id="PEVY01000068">
    <property type="protein sequence ID" value="PIU74973.1"/>
    <property type="molecule type" value="Genomic_DNA"/>
</dbReference>
<dbReference type="GO" id="GO:0003735">
    <property type="term" value="F:structural constituent of ribosome"/>
    <property type="evidence" value="ECO:0007669"/>
    <property type="project" value="InterPro"/>
</dbReference>
<dbReference type="GO" id="GO:0005737">
    <property type="term" value="C:cytoplasm"/>
    <property type="evidence" value="ECO:0007669"/>
    <property type="project" value="UniProtKB-ARBA"/>
</dbReference>
<evidence type="ECO:0000256" key="5">
    <source>
        <dbReference type="ARBA" id="ARBA00023274"/>
    </source>
</evidence>
<dbReference type="HAMAP" id="MF_00531">
    <property type="entry name" value="Ribosomal_uS19"/>
    <property type="match status" value="1"/>
</dbReference>
<dbReference type="PANTHER" id="PTHR11880:SF8">
    <property type="entry name" value="SMALL RIBOSOMAL SUBUNIT PROTEIN US19M"/>
    <property type="match status" value="1"/>
</dbReference>
<evidence type="ECO:0000256" key="4">
    <source>
        <dbReference type="ARBA" id="ARBA00022980"/>
    </source>
</evidence>
<feature type="region of interest" description="Disordered" evidence="9">
    <location>
        <begin position="81"/>
        <end position="108"/>
    </location>
</feature>
<dbReference type="GO" id="GO:0019843">
    <property type="term" value="F:rRNA binding"/>
    <property type="evidence" value="ECO:0007669"/>
    <property type="project" value="UniProtKB-UniRule"/>
</dbReference>
<dbReference type="InterPro" id="IPR023575">
    <property type="entry name" value="Ribosomal_uS19_SF"/>
</dbReference>
<reference evidence="11" key="1">
    <citation type="submission" date="2017-09" db="EMBL/GenBank/DDBJ databases">
        <title>Depth-based differentiation of microbial function through sediment-hosted aquifers and enrichment of novel symbionts in the deep terrestrial subsurface.</title>
        <authorList>
            <person name="Probst A.J."/>
            <person name="Ladd B."/>
            <person name="Jarett J.K."/>
            <person name="Geller-Mcgrath D.E."/>
            <person name="Sieber C.M.K."/>
            <person name="Emerson J.B."/>
            <person name="Anantharaman K."/>
            <person name="Thomas B.C."/>
            <person name="Malmstrom R."/>
            <person name="Stieglmeier M."/>
            <person name="Klingl A."/>
            <person name="Woyke T."/>
            <person name="Ryan C.M."/>
            <person name="Banfield J.F."/>
        </authorList>
    </citation>
    <scope>NUCLEOTIDE SEQUENCE [LARGE SCALE GENOMIC DNA]</scope>
</reference>
<keyword evidence="3 7" id="KW-0694">RNA-binding</keyword>
<accession>A0A2M7AWP5</accession>
<dbReference type="Proteomes" id="UP000228775">
    <property type="component" value="Unassembled WGS sequence"/>
</dbReference>
<dbReference type="NCBIfam" id="TIGR01050">
    <property type="entry name" value="rpsS_bact"/>
    <property type="match status" value="1"/>
</dbReference>
<evidence type="ECO:0000256" key="8">
    <source>
        <dbReference type="RuleBase" id="RU003485"/>
    </source>
</evidence>
<comment type="function">
    <text evidence="7">Protein S19 forms a complex with S13 that binds strongly to the 16S ribosomal RNA.</text>
</comment>
<dbReference type="PRINTS" id="PR00975">
    <property type="entry name" value="RIBOSOMALS19"/>
</dbReference>
<keyword evidence="4 7" id="KW-0689">Ribosomal protein</keyword>
<dbReference type="PANTHER" id="PTHR11880">
    <property type="entry name" value="RIBOSOMAL PROTEIN S19P FAMILY MEMBER"/>
    <property type="match status" value="1"/>
</dbReference>
<protein>
    <recommendedName>
        <fullName evidence="6 7">Small ribosomal subunit protein uS19</fullName>
    </recommendedName>
</protein>
<dbReference type="GO" id="GO:0000028">
    <property type="term" value="P:ribosomal small subunit assembly"/>
    <property type="evidence" value="ECO:0007669"/>
    <property type="project" value="TreeGrafter"/>
</dbReference>
<dbReference type="Pfam" id="PF00203">
    <property type="entry name" value="Ribosomal_S19"/>
    <property type="match status" value="1"/>
</dbReference>
<evidence type="ECO:0000256" key="9">
    <source>
        <dbReference type="SAM" id="MobiDB-lite"/>
    </source>
</evidence>
<dbReference type="PIRSF" id="PIRSF002144">
    <property type="entry name" value="Ribosomal_S19"/>
    <property type="match status" value="1"/>
</dbReference>
<evidence type="ECO:0000313" key="10">
    <source>
        <dbReference type="EMBL" id="PIU74973.1"/>
    </source>
</evidence>
<evidence type="ECO:0000313" key="11">
    <source>
        <dbReference type="Proteomes" id="UP000228775"/>
    </source>
</evidence>
<name>A0A2M7AWP5_9BACT</name>
<dbReference type="GO" id="GO:0006412">
    <property type="term" value="P:translation"/>
    <property type="evidence" value="ECO:0007669"/>
    <property type="project" value="UniProtKB-UniRule"/>
</dbReference>
<sequence>MSRSSKKGPYVDERLLKKISNLKVGEKVIIKTWSRAASITPEMIGFTFGVHNGKTHIPVLIHEDMVGHKLGEFALTRKFTKHGGKMQREQEKKVEGKESVSAKPEVKK</sequence>
<dbReference type="PROSITE" id="PS00323">
    <property type="entry name" value="RIBOSOMAL_S19"/>
    <property type="match status" value="1"/>
</dbReference>
<dbReference type="GO" id="GO:0015935">
    <property type="term" value="C:small ribosomal subunit"/>
    <property type="evidence" value="ECO:0007669"/>
    <property type="project" value="InterPro"/>
</dbReference>
<evidence type="ECO:0000256" key="3">
    <source>
        <dbReference type="ARBA" id="ARBA00022884"/>
    </source>
</evidence>
<evidence type="ECO:0000256" key="6">
    <source>
        <dbReference type="ARBA" id="ARBA00035163"/>
    </source>
</evidence>